<dbReference type="EMBL" id="KV429138">
    <property type="protein sequence ID" value="KZT64183.1"/>
    <property type="molecule type" value="Genomic_DNA"/>
</dbReference>
<evidence type="ECO:0000256" key="1">
    <source>
        <dbReference type="SAM" id="MobiDB-lite"/>
    </source>
</evidence>
<evidence type="ECO:0000313" key="3">
    <source>
        <dbReference type="Proteomes" id="UP000076727"/>
    </source>
</evidence>
<keyword evidence="3" id="KW-1185">Reference proteome</keyword>
<feature type="compositionally biased region" description="Pro residues" evidence="1">
    <location>
        <begin position="115"/>
        <end position="136"/>
    </location>
</feature>
<dbReference type="Proteomes" id="UP000076727">
    <property type="component" value="Unassembled WGS sequence"/>
</dbReference>
<sequence length="136" mass="14464">MDADATHDGMRVISTTTRAPCMLGGERCAPGPAFGGWLRGGLAGVGSREGLFPGAEVRPPTACSSLDQILIMRIGKRSPGDKCAQQTRADARPPISPCRPYCDHYHSRLCTGQSPSPPPPRPSPLDPPKWHPQPTA</sequence>
<dbReference type="OrthoDB" id="371245at2759"/>
<reference evidence="2 3" key="1">
    <citation type="journal article" date="2016" name="Mol. Biol. Evol.">
        <title>Comparative Genomics of Early-Diverging Mushroom-Forming Fungi Provides Insights into the Origins of Lignocellulose Decay Capabilities.</title>
        <authorList>
            <person name="Nagy L.G."/>
            <person name="Riley R."/>
            <person name="Tritt A."/>
            <person name="Adam C."/>
            <person name="Daum C."/>
            <person name="Floudas D."/>
            <person name="Sun H."/>
            <person name="Yadav J.S."/>
            <person name="Pangilinan J."/>
            <person name="Larsson K.H."/>
            <person name="Matsuura K."/>
            <person name="Barry K."/>
            <person name="Labutti K."/>
            <person name="Kuo R."/>
            <person name="Ohm R.A."/>
            <person name="Bhattacharya S.S."/>
            <person name="Shirouzu T."/>
            <person name="Yoshinaga Y."/>
            <person name="Martin F.M."/>
            <person name="Grigoriev I.V."/>
            <person name="Hibbett D.S."/>
        </authorList>
    </citation>
    <scope>NUCLEOTIDE SEQUENCE [LARGE SCALE GENOMIC DNA]</scope>
    <source>
        <strain evidence="2 3">L-15889</strain>
    </source>
</reference>
<gene>
    <name evidence="2" type="ORF">DAEQUDRAFT_741476</name>
</gene>
<feature type="region of interest" description="Disordered" evidence="1">
    <location>
        <begin position="77"/>
        <end position="136"/>
    </location>
</feature>
<evidence type="ECO:0000313" key="2">
    <source>
        <dbReference type="EMBL" id="KZT64183.1"/>
    </source>
</evidence>
<proteinExistence type="predicted"/>
<accession>A0A165LB32</accession>
<organism evidence="2 3">
    <name type="scientific">Daedalea quercina L-15889</name>
    <dbReference type="NCBI Taxonomy" id="1314783"/>
    <lineage>
        <taxon>Eukaryota</taxon>
        <taxon>Fungi</taxon>
        <taxon>Dikarya</taxon>
        <taxon>Basidiomycota</taxon>
        <taxon>Agaricomycotina</taxon>
        <taxon>Agaricomycetes</taxon>
        <taxon>Polyporales</taxon>
        <taxon>Fomitopsis</taxon>
    </lineage>
</organism>
<protein>
    <submittedName>
        <fullName evidence="2">Uncharacterized protein</fullName>
    </submittedName>
</protein>
<name>A0A165LB32_9APHY</name>
<dbReference type="AlphaFoldDB" id="A0A165LB32"/>